<comment type="caution">
    <text evidence="2">The sequence shown here is derived from an EMBL/GenBank/DDBJ whole genome shotgun (WGS) entry which is preliminary data.</text>
</comment>
<evidence type="ECO:0000313" key="2">
    <source>
        <dbReference type="EMBL" id="KAK0573925.1"/>
    </source>
</evidence>
<feature type="compositionally biased region" description="Low complexity" evidence="1">
    <location>
        <begin position="74"/>
        <end position="85"/>
    </location>
</feature>
<reference evidence="2" key="2">
    <citation type="submission" date="2023-06" db="EMBL/GenBank/DDBJ databases">
        <authorList>
            <person name="Swenson N.G."/>
            <person name="Wegrzyn J.L."/>
            <person name="Mcevoy S.L."/>
        </authorList>
    </citation>
    <scope>NUCLEOTIDE SEQUENCE</scope>
    <source>
        <strain evidence="2">NS2018</strain>
        <tissue evidence="2">Leaf</tissue>
    </source>
</reference>
<evidence type="ECO:0000256" key="1">
    <source>
        <dbReference type="SAM" id="MobiDB-lite"/>
    </source>
</evidence>
<feature type="region of interest" description="Disordered" evidence="1">
    <location>
        <begin position="24"/>
        <end position="106"/>
    </location>
</feature>
<reference evidence="2" key="1">
    <citation type="journal article" date="2022" name="Plant J.">
        <title>Strategies of tolerance reflected in two North American maple genomes.</title>
        <authorList>
            <person name="McEvoy S.L."/>
            <person name="Sezen U.U."/>
            <person name="Trouern-Trend A."/>
            <person name="McMahon S.M."/>
            <person name="Schaberg P.G."/>
            <person name="Yang J."/>
            <person name="Wegrzyn J.L."/>
            <person name="Swenson N.G."/>
        </authorList>
    </citation>
    <scope>NUCLEOTIDE SEQUENCE</scope>
    <source>
        <strain evidence="2">NS2018</strain>
    </source>
</reference>
<dbReference type="Proteomes" id="UP001168877">
    <property type="component" value="Unassembled WGS sequence"/>
</dbReference>
<organism evidence="2 3">
    <name type="scientific">Acer saccharum</name>
    <name type="common">Sugar maple</name>
    <dbReference type="NCBI Taxonomy" id="4024"/>
    <lineage>
        <taxon>Eukaryota</taxon>
        <taxon>Viridiplantae</taxon>
        <taxon>Streptophyta</taxon>
        <taxon>Embryophyta</taxon>
        <taxon>Tracheophyta</taxon>
        <taxon>Spermatophyta</taxon>
        <taxon>Magnoliopsida</taxon>
        <taxon>eudicotyledons</taxon>
        <taxon>Gunneridae</taxon>
        <taxon>Pentapetalae</taxon>
        <taxon>rosids</taxon>
        <taxon>malvids</taxon>
        <taxon>Sapindales</taxon>
        <taxon>Sapindaceae</taxon>
        <taxon>Hippocastanoideae</taxon>
        <taxon>Acereae</taxon>
        <taxon>Acer</taxon>
    </lineage>
</organism>
<proteinExistence type="predicted"/>
<evidence type="ECO:0000313" key="3">
    <source>
        <dbReference type="Proteomes" id="UP001168877"/>
    </source>
</evidence>
<gene>
    <name evidence="2" type="ORF">LWI29_015625</name>
</gene>
<protein>
    <submittedName>
        <fullName evidence="2">Uncharacterized protein</fullName>
    </submittedName>
</protein>
<dbReference type="AlphaFoldDB" id="A0AA39VBT3"/>
<name>A0AA39VBT3_ACESA</name>
<accession>A0AA39VBT3</accession>
<dbReference type="EMBL" id="JAUESC010000387">
    <property type="protein sequence ID" value="KAK0573925.1"/>
    <property type="molecule type" value="Genomic_DNA"/>
</dbReference>
<sequence length="106" mass="10681">MCVTSEVPSKGTKVSGSAFCYESAEEPDASVFAQPEHAVPLGDVGERDDTAPTNVPGPELVDTSSPMLVGNSVPSTSTGTSGPSTLAVDPKGVRKEPPTAPIGPSL</sequence>
<keyword evidence="3" id="KW-1185">Reference proteome</keyword>